<evidence type="ECO:0000256" key="5">
    <source>
        <dbReference type="ARBA" id="ARBA00023136"/>
    </source>
</evidence>
<name>A0A9W9F7W7_9EURO</name>
<evidence type="ECO:0000256" key="2">
    <source>
        <dbReference type="ARBA" id="ARBA00022448"/>
    </source>
</evidence>
<proteinExistence type="predicted"/>
<keyword evidence="8" id="KW-1185">Reference proteome</keyword>
<reference evidence="7" key="1">
    <citation type="submission" date="2022-11" db="EMBL/GenBank/DDBJ databases">
        <authorList>
            <person name="Petersen C."/>
        </authorList>
    </citation>
    <scope>NUCLEOTIDE SEQUENCE</scope>
    <source>
        <strain evidence="7">IBT 30761</strain>
    </source>
</reference>
<dbReference type="GeneID" id="81359010"/>
<dbReference type="AlphaFoldDB" id="A0A9W9F7W7"/>
<feature type="transmembrane region" description="Helical" evidence="6">
    <location>
        <begin position="119"/>
        <end position="141"/>
    </location>
</feature>
<evidence type="ECO:0000313" key="7">
    <source>
        <dbReference type="EMBL" id="KAJ5095247.1"/>
    </source>
</evidence>
<evidence type="ECO:0000313" key="8">
    <source>
        <dbReference type="Proteomes" id="UP001149074"/>
    </source>
</evidence>
<evidence type="ECO:0000256" key="4">
    <source>
        <dbReference type="ARBA" id="ARBA00022989"/>
    </source>
</evidence>
<gene>
    <name evidence="7" type="ORF">N7532_007538</name>
</gene>
<dbReference type="RefSeq" id="XP_056473397.1">
    <property type="nucleotide sequence ID" value="XM_056620031.1"/>
</dbReference>
<feature type="transmembrane region" description="Helical" evidence="6">
    <location>
        <begin position="12"/>
        <end position="36"/>
    </location>
</feature>
<keyword evidence="5 6" id="KW-0472">Membrane</keyword>
<comment type="caution">
    <text evidence="7">The sequence shown here is derived from an EMBL/GenBank/DDBJ whole genome shotgun (WGS) entry which is preliminary data.</text>
</comment>
<reference evidence="7" key="2">
    <citation type="journal article" date="2023" name="IMA Fungus">
        <title>Comparative genomic study of the Penicillium genus elucidates a diverse pangenome and 15 lateral gene transfer events.</title>
        <authorList>
            <person name="Petersen C."/>
            <person name="Sorensen T."/>
            <person name="Nielsen M.R."/>
            <person name="Sondergaard T.E."/>
            <person name="Sorensen J.L."/>
            <person name="Fitzpatrick D.A."/>
            <person name="Frisvad J.C."/>
            <person name="Nielsen K.L."/>
        </authorList>
    </citation>
    <scope>NUCLEOTIDE SEQUENCE</scope>
    <source>
        <strain evidence="7">IBT 30761</strain>
    </source>
</reference>
<dbReference type="PANTHER" id="PTHR43791">
    <property type="entry name" value="PERMEASE-RELATED"/>
    <property type="match status" value="1"/>
</dbReference>
<accession>A0A9W9F7W7</accession>
<feature type="transmembrane region" description="Helical" evidence="6">
    <location>
        <begin position="85"/>
        <end position="107"/>
    </location>
</feature>
<dbReference type="Proteomes" id="UP001149074">
    <property type="component" value="Unassembled WGS sequence"/>
</dbReference>
<dbReference type="EMBL" id="JAPQKI010000006">
    <property type="protein sequence ID" value="KAJ5095247.1"/>
    <property type="molecule type" value="Genomic_DNA"/>
</dbReference>
<evidence type="ECO:0000256" key="6">
    <source>
        <dbReference type="SAM" id="Phobius"/>
    </source>
</evidence>
<evidence type="ECO:0000256" key="3">
    <source>
        <dbReference type="ARBA" id="ARBA00022692"/>
    </source>
</evidence>
<organism evidence="7 8">
    <name type="scientific">Penicillium argentinense</name>
    <dbReference type="NCBI Taxonomy" id="1131581"/>
    <lineage>
        <taxon>Eukaryota</taxon>
        <taxon>Fungi</taxon>
        <taxon>Dikarya</taxon>
        <taxon>Ascomycota</taxon>
        <taxon>Pezizomycotina</taxon>
        <taxon>Eurotiomycetes</taxon>
        <taxon>Eurotiomycetidae</taxon>
        <taxon>Eurotiales</taxon>
        <taxon>Aspergillaceae</taxon>
        <taxon>Penicillium</taxon>
    </lineage>
</organism>
<keyword evidence="3 6" id="KW-0812">Transmembrane</keyword>
<evidence type="ECO:0000256" key="1">
    <source>
        <dbReference type="ARBA" id="ARBA00004141"/>
    </source>
</evidence>
<protein>
    <submittedName>
        <fullName evidence="7">Uncharacterized protein</fullName>
    </submittedName>
</protein>
<comment type="subcellular location">
    <subcellularLocation>
        <location evidence="1">Membrane</location>
        <topology evidence="1">Multi-pass membrane protein</topology>
    </subcellularLocation>
</comment>
<sequence>MKSKYLGLVGNMFPCQWMFIVFGALTVLIGISPWWILPETPVRCTWLNERERIISVQCLRDNRTGVKKNHHKKEQVLEALTNYRVWMLLFAVFCHNLTNSLQTNFGIIIEGFGYNTYQLVLLQIPVGAIMAVSMIIINFFLSSNWGQ</sequence>
<dbReference type="Gene3D" id="1.20.1250.20">
    <property type="entry name" value="MFS general substrate transporter like domains"/>
    <property type="match status" value="1"/>
</dbReference>
<keyword evidence="2" id="KW-0813">Transport</keyword>
<keyword evidence="4 6" id="KW-1133">Transmembrane helix</keyword>
<dbReference type="PANTHER" id="PTHR43791:SF97">
    <property type="entry name" value="ALLANTOATE TRANSPORTER, PUTATIVE (AFU_ORTHOLOGUE AFUA_1G14700)-RELATED"/>
    <property type="match status" value="1"/>
</dbReference>
<dbReference type="SUPFAM" id="SSF103473">
    <property type="entry name" value="MFS general substrate transporter"/>
    <property type="match status" value="1"/>
</dbReference>
<dbReference type="InterPro" id="IPR036259">
    <property type="entry name" value="MFS_trans_sf"/>
</dbReference>
<dbReference type="GO" id="GO:0016020">
    <property type="term" value="C:membrane"/>
    <property type="evidence" value="ECO:0007669"/>
    <property type="project" value="UniProtKB-SubCell"/>
</dbReference>
<dbReference type="OrthoDB" id="6730379at2759"/>
<dbReference type="GO" id="GO:0022857">
    <property type="term" value="F:transmembrane transporter activity"/>
    <property type="evidence" value="ECO:0007669"/>
    <property type="project" value="TreeGrafter"/>
</dbReference>